<sequence>MPHHRRNNAPAARRGTATVELAVCLPALVLLVFGSMQACDMIYLKHSLMTAAYEGSLEAARPDASDSTVQGRVEQVLELRGVESGSCTITADEPIEVLPVGEEIRFVVRAPVAANLKFPAFFGTPNQLRVRFDCSR</sequence>
<evidence type="ECO:0000313" key="2">
    <source>
        <dbReference type="EMBL" id="TWT30307.1"/>
    </source>
</evidence>
<proteinExistence type="predicted"/>
<evidence type="ECO:0000313" key="3">
    <source>
        <dbReference type="Proteomes" id="UP000316714"/>
    </source>
</evidence>
<dbReference type="RefSeq" id="WP_146568668.1">
    <property type="nucleotide sequence ID" value="NZ_SIHJ01000005.1"/>
</dbReference>
<comment type="caution">
    <text evidence="2">The sequence shown here is derived from an EMBL/GenBank/DDBJ whole genome shotgun (WGS) entry which is preliminary data.</text>
</comment>
<gene>
    <name evidence="2" type="ORF">KOR34_48650</name>
</gene>
<protein>
    <submittedName>
        <fullName evidence="2">TadE-like protein</fullName>
    </submittedName>
</protein>
<keyword evidence="3" id="KW-1185">Reference proteome</keyword>
<dbReference type="InterPro" id="IPR012495">
    <property type="entry name" value="TadE-like_dom"/>
</dbReference>
<accession>A0A5C5UXQ7</accession>
<dbReference type="Proteomes" id="UP000316714">
    <property type="component" value="Unassembled WGS sequence"/>
</dbReference>
<feature type="domain" description="TadE-like" evidence="1">
    <location>
        <begin position="15"/>
        <end position="55"/>
    </location>
</feature>
<dbReference type="EMBL" id="SIHJ01000005">
    <property type="protein sequence ID" value="TWT30307.1"/>
    <property type="molecule type" value="Genomic_DNA"/>
</dbReference>
<organism evidence="2 3">
    <name type="scientific">Posidoniimonas corsicana</name>
    <dbReference type="NCBI Taxonomy" id="1938618"/>
    <lineage>
        <taxon>Bacteria</taxon>
        <taxon>Pseudomonadati</taxon>
        <taxon>Planctomycetota</taxon>
        <taxon>Planctomycetia</taxon>
        <taxon>Pirellulales</taxon>
        <taxon>Lacipirellulaceae</taxon>
        <taxon>Posidoniimonas</taxon>
    </lineage>
</organism>
<name>A0A5C5UXQ7_9BACT</name>
<dbReference type="OrthoDB" id="276644at2"/>
<dbReference type="Pfam" id="PF07811">
    <property type="entry name" value="TadE"/>
    <property type="match status" value="1"/>
</dbReference>
<reference evidence="2 3" key="1">
    <citation type="submission" date="2019-02" db="EMBL/GenBank/DDBJ databases">
        <title>Deep-cultivation of Planctomycetes and their phenomic and genomic characterization uncovers novel biology.</title>
        <authorList>
            <person name="Wiegand S."/>
            <person name="Jogler M."/>
            <person name="Boedeker C."/>
            <person name="Pinto D."/>
            <person name="Vollmers J."/>
            <person name="Rivas-Marin E."/>
            <person name="Kohn T."/>
            <person name="Peeters S.H."/>
            <person name="Heuer A."/>
            <person name="Rast P."/>
            <person name="Oberbeckmann S."/>
            <person name="Bunk B."/>
            <person name="Jeske O."/>
            <person name="Meyerdierks A."/>
            <person name="Storesund J.E."/>
            <person name="Kallscheuer N."/>
            <person name="Luecker S."/>
            <person name="Lage O.M."/>
            <person name="Pohl T."/>
            <person name="Merkel B.J."/>
            <person name="Hornburger P."/>
            <person name="Mueller R.-W."/>
            <person name="Bruemmer F."/>
            <person name="Labrenz M."/>
            <person name="Spormann A.M."/>
            <person name="Op Den Camp H."/>
            <person name="Overmann J."/>
            <person name="Amann R."/>
            <person name="Jetten M.S.M."/>
            <person name="Mascher T."/>
            <person name="Medema M.H."/>
            <person name="Devos D.P."/>
            <person name="Kaster A.-K."/>
            <person name="Ovreas L."/>
            <person name="Rohde M."/>
            <person name="Galperin M.Y."/>
            <person name="Jogler C."/>
        </authorList>
    </citation>
    <scope>NUCLEOTIDE SEQUENCE [LARGE SCALE GENOMIC DNA]</scope>
    <source>
        <strain evidence="2 3">KOR34</strain>
    </source>
</reference>
<evidence type="ECO:0000259" key="1">
    <source>
        <dbReference type="Pfam" id="PF07811"/>
    </source>
</evidence>
<dbReference type="AlphaFoldDB" id="A0A5C5UXQ7"/>